<dbReference type="Proteomes" id="UP001248536">
    <property type="component" value="Unassembled WGS sequence"/>
</dbReference>
<feature type="domain" description="Sulfatase N-terminal" evidence="1">
    <location>
        <begin position="3"/>
        <end position="323"/>
    </location>
</feature>
<evidence type="ECO:0000259" key="1">
    <source>
        <dbReference type="Pfam" id="PF00884"/>
    </source>
</evidence>
<proteinExistence type="predicted"/>
<dbReference type="PANTHER" id="PTHR43751">
    <property type="entry name" value="SULFATASE"/>
    <property type="match status" value="1"/>
</dbReference>
<protein>
    <submittedName>
        <fullName evidence="2">Sulfatase-like hydrolase/transferase</fullName>
    </submittedName>
</protein>
<comment type="caution">
    <text evidence="2">The sequence shown here is derived from an EMBL/GenBank/DDBJ whole genome shotgun (WGS) entry which is preliminary data.</text>
</comment>
<dbReference type="EMBL" id="JAMQCP010000001">
    <property type="protein sequence ID" value="MDS0253518.1"/>
    <property type="molecule type" value="Genomic_DNA"/>
</dbReference>
<dbReference type="PANTHER" id="PTHR43751:SF3">
    <property type="entry name" value="SULFATASE N-TERMINAL DOMAIN-CONTAINING PROTEIN"/>
    <property type="match status" value="1"/>
</dbReference>
<dbReference type="InterPro" id="IPR017850">
    <property type="entry name" value="Alkaline_phosphatase_core_sf"/>
</dbReference>
<evidence type="ECO:0000313" key="3">
    <source>
        <dbReference type="Proteomes" id="UP001248536"/>
    </source>
</evidence>
<dbReference type="InterPro" id="IPR052701">
    <property type="entry name" value="GAG_Ulvan_Degrading_Sulfatases"/>
</dbReference>
<dbReference type="Gene3D" id="3.40.720.10">
    <property type="entry name" value="Alkaline Phosphatase, subunit A"/>
    <property type="match status" value="1"/>
</dbReference>
<dbReference type="Pfam" id="PF00884">
    <property type="entry name" value="Sulfatase"/>
    <property type="match status" value="1"/>
</dbReference>
<sequence>MTNIILLTIDCFRYDRCGFNGHHENTTPFIDKLAGESIIFDNAFATGPYTTESAPGIFAGRHSFNSHYFNSHAWKAIPENSDTIASYLSEHGFETLAVLSNPHMTENRNFNLGFDLFRNLQTDGSDPKAETGGDDSGFSVADYAHDIKTRMRKYDSLWTPYTVPYIAHRLLQTRGEWPTHRAEYVLQEFIGELNDTAKPMFGWTHLMDLHAPIHPGVGDTPVHKNLLRDADRVAGIDSDGYRRLYDDGLRYVDRQVREFVDHLKSAGIWDETILLITADHGEVLFDRKEMYGHPRHHHYDELLHIPMLVRVPDMSSRRIQTPFSLAWIHELLAELISERPGDFPSESGSGDLLSNTPIKEPVISDTVDENGHTVTVRDKSWKYIRHNVSPPQDFWYPFGDDEQAYHYITDQGERNPENVRNVSGLVSVAEDYITSPENLSKLEGEFSQDMEERLEDLGYKM</sequence>
<dbReference type="SUPFAM" id="SSF53649">
    <property type="entry name" value="Alkaline phosphatase-like"/>
    <property type="match status" value="1"/>
</dbReference>
<reference evidence="2 3" key="1">
    <citation type="submission" date="2022-06" db="EMBL/GenBank/DDBJ databases">
        <title>Haloarcula sp. a new haloarchaeum isolate from saline soil.</title>
        <authorList>
            <person name="Strakova D."/>
            <person name="Galisteo C."/>
            <person name="Sanchez-Porro C."/>
            <person name="Ventosa A."/>
        </authorList>
    </citation>
    <scope>NUCLEOTIDE SEQUENCE [LARGE SCALE GENOMIC DNA]</scope>
    <source>
        <strain evidence="2 3">JCM 15760</strain>
    </source>
</reference>
<evidence type="ECO:0000313" key="2">
    <source>
        <dbReference type="EMBL" id="MDS0253518.1"/>
    </source>
</evidence>
<dbReference type="InterPro" id="IPR000917">
    <property type="entry name" value="Sulfatase_N"/>
</dbReference>
<accession>A0ABU2EZ01</accession>
<dbReference type="CDD" id="cd16148">
    <property type="entry name" value="sulfatase_like"/>
    <property type="match status" value="1"/>
</dbReference>
<gene>
    <name evidence="2" type="ORF">NC662_07245</name>
</gene>
<organism evidence="2 3">
    <name type="scientific">Haloarcula argentinensis</name>
    <dbReference type="NCBI Taxonomy" id="43776"/>
    <lineage>
        <taxon>Archaea</taxon>
        <taxon>Methanobacteriati</taxon>
        <taxon>Methanobacteriota</taxon>
        <taxon>Stenosarchaea group</taxon>
        <taxon>Halobacteria</taxon>
        <taxon>Halobacteriales</taxon>
        <taxon>Haloarculaceae</taxon>
        <taxon>Haloarcula</taxon>
    </lineage>
</organism>
<keyword evidence="3" id="KW-1185">Reference proteome</keyword>
<name>A0ABU2EZ01_HALAR</name>
<dbReference type="RefSeq" id="WP_311241296.1">
    <property type="nucleotide sequence ID" value="NZ_JAMQCP010000001.1"/>
</dbReference>